<keyword evidence="3" id="KW-1185">Reference proteome</keyword>
<dbReference type="OrthoDB" id="9839915at2"/>
<accession>A0A0M7BCM2</accession>
<sequence>MTEEANPQNNPDPRKADQTQPEKPRRRKKAPPIDFNALNDRDNKLLQSIATTGARVAGRQQKVREGQLNAMKDTLADILVEPDNVDSRSMTVLFKLMLAYATPANAKKIASTPLCPPDLPEPYRHRA</sequence>
<organism evidence="2 3">
    <name type="scientific">Jannaschia seosinensis</name>
    <dbReference type="NCBI Taxonomy" id="313367"/>
    <lineage>
        <taxon>Bacteria</taxon>
        <taxon>Pseudomonadati</taxon>
        <taxon>Pseudomonadota</taxon>
        <taxon>Alphaproteobacteria</taxon>
        <taxon>Rhodobacterales</taxon>
        <taxon>Roseobacteraceae</taxon>
        <taxon>Jannaschia</taxon>
    </lineage>
</organism>
<feature type="region of interest" description="Disordered" evidence="1">
    <location>
        <begin position="1"/>
        <end position="37"/>
    </location>
</feature>
<evidence type="ECO:0000313" key="2">
    <source>
        <dbReference type="EMBL" id="CUH39939.1"/>
    </source>
</evidence>
<dbReference type="AlphaFoldDB" id="A0A0M7BCM2"/>
<proteinExistence type="predicted"/>
<dbReference type="EMBL" id="CYPR01000176">
    <property type="protein sequence ID" value="CUH39939.1"/>
    <property type="molecule type" value="Genomic_DNA"/>
</dbReference>
<evidence type="ECO:0000313" key="3">
    <source>
        <dbReference type="Proteomes" id="UP000049455"/>
    </source>
</evidence>
<protein>
    <submittedName>
        <fullName evidence="2">Uncharacterized protein</fullName>
    </submittedName>
</protein>
<feature type="compositionally biased region" description="Basic and acidic residues" evidence="1">
    <location>
        <begin position="12"/>
        <end position="23"/>
    </location>
</feature>
<dbReference type="RefSeq" id="WP_055664062.1">
    <property type="nucleotide sequence ID" value="NZ_CYPR01000176.1"/>
</dbReference>
<name>A0A0M7BCM2_9RHOB</name>
<reference evidence="2 3" key="1">
    <citation type="submission" date="2015-09" db="EMBL/GenBank/DDBJ databases">
        <authorList>
            <person name="Jackson K.R."/>
            <person name="Lunt B.L."/>
            <person name="Fisher J.N.B."/>
            <person name="Gardner A.V."/>
            <person name="Bailey M.E."/>
            <person name="Deus L.M."/>
            <person name="Earl A.S."/>
            <person name="Gibby P.D."/>
            <person name="Hartmann K.A."/>
            <person name="Liu J.E."/>
            <person name="Manci A.M."/>
            <person name="Nielsen D.A."/>
            <person name="Solomon M.B."/>
            <person name="Breakwell D.P."/>
            <person name="Burnett S.H."/>
            <person name="Grose J.H."/>
        </authorList>
    </citation>
    <scope>NUCLEOTIDE SEQUENCE [LARGE SCALE GENOMIC DNA]</scope>
    <source>
        <strain evidence="2 3">CECT 7799</strain>
    </source>
</reference>
<evidence type="ECO:0000256" key="1">
    <source>
        <dbReference type="SAM" id="MobiDB-lite"/>
    </source>
</evidence>
<gene>
    <name evidence="2" type="ORF">JSE7799_02667</name>
</gene>
<dbReference type="Proteomes" id="UP000049455">
    <property type="component" value="Unassembled WGS sequence"/>
</dbReference>
<feature type="compositionally biased region" description="Polar residues" evidence="1">
    <location>
        <begin position="1"/>
        <end position="11"/>
    </location>
</feature>
<dbReference type="STRING" id="313367.JSE7799_02667"/>